<feature type="domain" description="BLUF" evidence="1">
    <location>
        <begin position="1"/>
        <end position="92"/>
    </location>
</feature>
<reference evidence="2 3" key="1">
    <citation type="submission" date="2019-02" db="EMBL/GenBank/DDBJ databases">
        <title>Draft genome sequence of Muricauda sp. 176CP4-71.</title>
        <authorList>
            <person name="Park J.-S."/>
        </authorList>
    </citation>
    <scope>NUCLEOTIDE SEQUENCE [LARGE SCALE GENOMIC DNA]</scope>
    <source>
        <strain evidence="2 3">176CP4-71</strain>
    </source>
</reference>
<dbReference type="InterPro" id="IPR036046">
    <property type="entry name" value="Acylphosphatase-like_dom_sf"/>
</dbReference>
<evidence type="ECO:0000313" key="2">
    <source>
        <dbReference type="EMBL" id="TAI48618.1"/>
    </source>
</evidence>
<dbReference type="PROSITE" id="PS50925">
    <property type="entry name" value="BLUF"/>
    <property type="match status" value="1"/>
</dbReference>
<dbReference type="Proteomes" id="UP000291981">
    <property type="component" value="Unassembled WGS sequence"/>
</dbReference>
<comment type="caution">
    <text evidence="2">The sequence shown here is derived from an EMBL/GenBank/DDBJ whole genome shotgun (WGS) entry which is preliminary data.</text>
</comment>
<dbReference type="OrthoDB" id="1122028at2"/>
<proteinExistence type="predicted"/>
<accession>A0A4Q8QH73</accession>
<dbReference type="GO" id="GO:0009882">
    <property type="term" value="F:blue light photoreceptor activity"/>
    <property type="evidence" value="ECO:0007669"/>
    <property type="project" value="InterPro"/>
</dbReference>
<name>A0A4Q8QH73_9FLAO</name>
<dbReference type="InterPro" id="IPR007024">
    <property type="entry name" value="BLUF_domain"/>
</dbReference>
<protein>
    <submittedName>
        <fullName evidence="2">BLUF domain-containing protein</fullName>
    </submittedName>
</protein>
<dbReference type="SUPFAM" id="SSF54975">
    <property type="entry name" value="Acylphosphatase/BLUF domain-like"/>
    <property type="match status" value="1"/>
</dbReference>
<gene>
    <name evidence="2" type="ORF">EW142_02115</name>
</gene>
<evidence type="ECO:0000313" key="3">
    <source>
        <dbReference type="Proteomes" id="UP000291981"/>
    </source>
</evidence>
<dbReference type="GO" id="GO:0071949">
    <property type="term" value="F:FAD binding"/>
    <property type="evidence" value="ECO:0007669"/>
    <property type="project" value="InterPro"/>
</dbReference>
<organism evidence="2 3">
    <name type="scientific">Flagellimonas allohymeniacidonis</name>
    <dbReference type="NCBI Taxonomy" id="2517819"/>
    <lineage>
        <taxon>Bacteria</taxon>
        <taxon>Pseudomonadati</taxon>
        <taxon>Bacteroidota</taxon>
        <taxon>Flavobacteriia</taxon>
        <taxon>Flavobacteriales</taxon>
        <taxon>Flavobacteriaceae</taxon>
        <taxon>Flagellimonas</taxon>
    </lineage>
</organism>
<dbReference type="EMBL" id="SGIU01000001">
    <property type="protein sequence ID" value="TAI48618.1"/>
    <property type="molecule type" value="Genomic_DNA"/>
</dbReference>
<dbReference type="SMART" id="SM01034">
    <property type="entry name" value="BLUF"/>
    <property type="match status" value="1"/>
</dbReference>
<dbReference type="RefSeq" id="WP_130608980.1">
    <property type="nucleotide sequence ID" value="NZ_SGIU01000001.1"/>
</dbReference>
<evidence type="ECO:0000259" key="1">
    <source>
        <dbReference type="PROSITE" id="PS50925"/>
    </source>
</evidence>
<keyword evidence="3" id="KW-1185">Reference proteome</keyword>
<dbReference type="Pfam" id="PF04940">
    <property type="entry name" value="BLUF"/>
    <property type="match status" value="1"/>
</dbReference>
<sequence>MHSLVYRSVASESFTLSEIYKMLSDARDSNADHGITGCLLYHNNHFLQLLEGTKEEVLSLYNRIKKDPRHREVITLMEEPRSERIFDDWSMAFHDYGQNGSSSYIKMKQIDDFFAKSGAYEKPSKLAIPFFTNVREILFG</sequence>
<dbReference type="Gene3D" id="3.30.70.100">
    <property type="match status" value="1"/>
</dbReference>
<dbReference type="AlphaFoldDB" id="A0A4Q8QH73"/>